<dbReference type="Proteomes" id="UP000000378">
    <property type="component" value="Chromosome"/>
</dbReference>
<dbReference type="HOGENOM" id="CLU_852407_0_0_9"/>
<proteinExistence type="predicted"/>
<evidence type="ECO:0008006" key="3">
    <source>
        <dbReference type="Google" id="ProtNLM"/>
    </source>
</evidence>
<keyword evidence="2" id="KW-1185">Reference proteome</keyword>
<name>D7CNF3_SYNLT</name>
<dbReference type="eggNOG" id="ENOG5032S9W">
    <property type="taxonomic scope" value="Bacteria"/>
</dbReference>
<dbReference type="STRING" id="643648.Slip_1475"/>
<gene>
    <name evidence="1" type="ordered locus">Slip_1475</name>
</gene>
<reference evidence="2" key="1">
    <citation type="journal article" date="2010" name="Stand. Genomic Sci.">
        <title>Complete genome sequence of Syntrophothermus lipocalidus type strain (TGB-C1T).</title>
        <authorList>
            <consortium name="US DOE Joint Genome Institute (JGI-PGF)"/>
            <person name="Djao O."/>
            <person name="Zhang X."/>
            <person name="Lucas S."/>
            <person name="Lapidus A."/>
            <person name="Glavina Del Rio T."/>
            <person name="Nolan M."/>
            <person name="Tice H."/>
            <person name="Cheng J."/>
            <person name="Han C."/>
            <person name="Tapia R."/>
            <person name="Goodwin L."/>
            <person name="Pitluck S."/>
            <person name="Liolios K."/>
            <person name="Ivanova N."/>
            <person name="Mavromatis K."/>
            <person name="Mikhailova N."/>
            <person name="Ovchinnikova G."/>
            <person name="Pati A."/>
            <person name="Brambilla E."/>
            <person name="Chen A."/>
            <person name="Palaniappan K."/>
            <person name="Land M."/>
            <person name="Hauser L."/>
            <person name="Chang Y."/>
            <person name="Jeffries C."/>
            <person name="Rohde M."/>
            <person name="Sikorski J."/>
            <person name="Spring S."/>
            <person name="Goker M."/>
            <person name="Detter J."/>
            <person name="Woyke T."/>
            <person name="Bristow J."/>
            <person name="Eisen J."/>
            <person name="Markowitz V."/>
            <person name="Hugenholtz P."/>
            <person name="Kyrpides N."/>
            <person name="Klenk H."/>
        </authorList>
    </citation>
    <scope>NUCLEOTIDE SEQUENCE [LARGE SCALE GENOMIC DNA]</scope>
    <source>
        <strain evidence="2">DSM 12680 / TGB-C1</strain>
    </source>
</reference>
<dbReference type="RefSeq" id="WP_013175640.1">
    <property type="nucleotide sequence ID" value="NC_014220.1"/>
</dbReference>
<evidence type="ECO:0000313" key="1">
    <source>
        <dbReference type="EMBL" id="ADI02238.1"/>
    </source>
</evidence>
<dbReference type="Pfam" id="PF11385">
    <property type="entry name" value="DUF3189"/>
    <property type="match status" value="2"/>
</dbReference>
<evidence type="ECO:0000313" key="2">
    <source>
        <dbReference type="Proteomes" id="UP000000378"/>
    </source>
</evidence>
<sequence length="326" mass="36455">MKIIYHCYGGAHSSVTAAGIHLGLLPTHRLPTGDELMRLPYFDKTDGNDFGLIRMMGVDEYGNEVYVLGKKGMGERFSRTLEGMAKIIGAEQELRVVNTMACVNWIMMIGGYLSRRMGLLSIGRPLVIYGTRKAFFHLVKMVKDCQLKARDKHFHVSLPRNKKSTDVVILGTTTAHHSILAARMLLNGIRNSDLVVDTCWDAWLESDGSPVFVGTDKDGNRVYTIGVGREMETGARALACLVQMFESDCRPILITAVRIKNETWVRTAAALSRWPGGQWLNRVVSKRIVSPQLDTIREQVESIEKALHTAKAWDPKSEFVLFDEGT</sequence>
<organism evidence="1 2">
    <name type="scientific">Syntrophothermus lipocalidus (strain DSM 12680 / TGB-C1)</name>
    <dbReference type="NCBI Taxonomy" id="643648"/>
    <lineage>
        <taxon>Bacteria</taxon>
        <taxon>Bacillati</taxon>
        <taxon>Bacillota</taxon>
        <taxon>Clostridia</taxon>
        <taxon>Eubacteriales</taxon>
        <taxon>Syntrophomonadaceae</taxon>
        <taxon>Syntrophothermus</taxon>
    </lineage>
</organism>
<accession>D7CNF3</accession>
<dbReference type="OrthoDB" id="1680616at2"/>
<protein>
    <recommendedName>
        <fullName evidence="3">DUF3189 domain-containing protein</fullName>
    </recommendedName>
</protein>
<dbReference type="InterPro" id="IPR021525">
    <property type="entry name" value="DUF3189"/>
</dbReference>
<dbReference type="EMBL" id="CP002048">
    <property type="protein sequence ID" value="ADI02238.1"/>
    <property type="molecule type" value="Genomic_DNA"/>
</dbReference>
<dbReference type="AlphaFoldDB" id="D7CNF3"/>
<dbReference type="KEGG" id="slp:Slip_1475"/>
<reference evidence="1 2" key="2">
    <citation type="journal article" date="2010" name="Stand. Genomic Sci.">
        <title>Complete genome sequence of Syntrophothermus lipocalidus type strain (TGB-C1).</title>
        <authorList>
            <person name="Djao O.D."/>
            <person name="Zhang X."/>
            <person name="Lucas S."/>
            <person name="Lapidus A."/>
            <person name="Del Rio T.G."/>
            <person name="Nolan M."/>
            <person name="Tice H."/>
            <person name="Cheng J.F."/>
            <person name="Han C."/>
            <person name="Tapia R."/>
            <person name="Goodwin L."/>
            <person name="Pitluck S."/>
            <person name="Liolios K."/>
            <person name="Ivanova N."/>
            <person name="Mavromatis K."/>
            <person name="Mikhailova N."/>
            <person name="Ovchinnikova G."/>
            <person name="Pati A."/>
            <person name="Brambilla E."/>
            <person name="Chen A."/>
            <person name="Palaniappan K."/>
            <person name="Land M."/>
            <person name="Hauser L."/>
            <person name="Chang Y.J."/>
            <person name="Jeffries C.D."/>
            <person name="Rohde M."/>
            <person name="Sikorski J."/>
            <person name="Spring S."/>
            <person name="Goker M."/>
            <person name="Detter J.C."/>
            <person name="Woyke T."/>
            <person name="Bristow J."/>
            <person name="Eisen J.A."/>
            <person name="Markowitz V."/>
            <person name="Hugenholtz P."/>
            <person name="Kyrpides N.C."/>
            <person name="Klenk H.P."/>
        </authorList>
    </citation>
    <scope>NUCLEOTIDE SEQUENCE [LARGE SCALE GENOMIC DNA]</scope>
    <source>
        <strain evidence="2">DSM 12680 / TGB-C1</strain>
    </source>
</reference>